<feature type="domain" description="ABC transporter" evidence="11">
    <location>
        <begin position="3697"/>
        <end position="3925"/>
    </location>
</feature>
<evidence type="ECO:0000256" key="6">
    <source>
        <dbReference type="ARBA" id="ARBA00022741"/>
    </source>
</evidence>
<protein>
    <submittedName>
        <fullName evidence="12">ATP-binding cassette sub-family A member 13</fullName>
    </submittedName>
</protein>
<dbReference type="Pfam" id="PF12698">
    <property type="entry name" value="ABC2_membrane_3"/>
    <property type="match status" value="2"/>
</dbReference>
<keyword evidence="8 10" id="KW-1133">Transmembrane helix</keyword>
<dbReference type="PANTHER" id="PTHR19229:SF36">
    <property type="entry name" value="ATP-BINDING CASSETTE SUB-FAMILY A MEMBER 2"/>
    <property type="match status" value="1"/>
</dbReference>
<dbReference type="GO" id="GO:0016887">
    <property type="term" value="F:ATP hydrolysis activity"/>
    <property type="evidence" value="ECO:0007669"/>
    <property type="project" value="InterPro"/>
</dbReference>
<evidence type="ECO:0000313" key="13">
    <source>
        <dbReference type="Proteomes" id="UP000000311"/>
    </source>
</evidence>
<feature type="transmembrane region" description="Helical" evidence="10">
    <location>
        <begin position="3551"/>
        <end position="3574"/>
    </location>
</feature>
<evidence type="ECO:0000313" key="12">
    <source>
        <dbReference type="EMBL" id="EFN62269.1"/>
    </source>
</evidence>
<dbReference type="InterPro" id="IPR026082">
    <property type="entry name" value="ABCA"/>
</dbReference>
<dbReference type="InterPro" id="IPR003593">
    <property type="entry name" value="AAA+_ATPase"/>
</dbReference>
<name>E2AWA9_CAMFO</name>
<dbReference type="CDD" id="cd03263">
    <property type="entry name" value="ABC_subfamily_A"/>
    <property type="match status" value="2"/>
</dbReference>
<comment type="subcellular location">
    <subcellularLocation>
        <location evidence="1">Membrane</location>
        <topology evidence="1">Multi-pass membrane protein</topology>
    </subcellularLocation>
</comment>
<evidence type="ECO:0000256" key="2">
    <source>
        <dbReference type="ARBA" id="ARBA00008869"/>
    </source>
</evidence>
<evidence type="ECO:0000256" key="7">
    <source>
        <dbReference type="ARBA" id="ARBA00022840"/>
    </source>
</evidence>
<feature type="transmembrane region" description="Helical" evidence="10">
    <location>
        <begin position="2698"/>
        <end position="2720"/>
    </location>
</feature>
<evidence type="ECO:0000256" key="8">
    <source>
        <dbReference type="ARBA" id="ARBA00022989"/>
    </source>
</evidence>
<dbReference type="FunFam" id="3.40.50.300:FF:000335">
    <property type="entry name" value="ATP binding cassette subfamily A member 5"/>
    <property type="match status" value="1"/>
</dbReference>
<dbReference type="OrthoDB" id="8061355at2759"/>
<accession>E2AWA9</accession>
<comment type="similarity">
    <text evidence="2">Belongs to the ABC transporter superfamily. ABCA family.</text>
</comment>
<feature type="transmembrane region" description="Helical" evidence="10">
    <location>
        <begin position="2641"/>
        <end position="2661"/>
    </location>
</feature>
<dbReference type="SUPFAM" id="SSF52540">
    <property type="entry name" value="P-loop containing nucleoside triphosphate hydrolases"/>
    <property type="match status" value="2"/>
</dbReference>
<organism evidence="13">
    <name type="scientific">Camponotus floridanus</name>
    <name type="common">Florida carpenter ant</name>
    <dbReference type="NCBI Taxonomy" id="104421"/>
    <lineage>
        <taxon>Eukaryota</taxon>
        <taxon>Metazoa</taxon>
        <taxon>Ecdysozoa</taxon>
        <taxon>Arthropoda</taxon>
        <taxon>Hexapoda</taxon>
        <taxon>Insecta</taxon>
        <taxon>Pterygota</taxon>
        <taxon>Neoptera</taxon>
        <taxon>Endopterygota</taxon>
        <taxon>Hymenoptera</taxon>
        <taxon>Apocrita</taxon>
        <taxon>Aculeata</taxon>
        <taxon>Formicoidea</taxon>
        <taxon>Formicidae</taxon>
        <taxon>Formicinae</taxon>
        <taxon>Camponotus</taxon>
    </lineage>
</organism>
<evidence type="ECO:0000256" key="4">
    <source>
        <dbReference type="ARBA" id="ARBA00022692"/>
    </source>
</evidence>
<keyword evidence="13" id="KW-1185">Reference proteome</keyword>
<feature type="transmembrane region" description="Helical" evidence="10">
    <location>
        <begin position="3435"/>
        <end position="3456"/>
    </location>
</feature>
<dbReference type="OMA" id="CKPDIGV"/>
<evidence type="ECO:0000256" key="5">
    <source>
        <dbReference type="ARBA" id="ARBA00022737"/>
    </source>
</evidence>
<dbReference type="SMART" id="SM00382">
    <property type="entry name" value="AAA"/>
    <property type="match status" value="2"/>
</dbReference>
<dbReference type="InterPro" id="IPR003439">
    <property type="entry name" value="ABC_transporter-like_ATP-bd"/>
</dbReference>
<keyword evidence="3" id="KW-0813">Transport</keyword>
<dbReference type="InterPro" id="IPR013525">
    <property type="entry name" value="ABC2_TM"/>
</dbReference>
<feature type="transmembrane region" description="Helical" evidence="10">
    <location>
        <begin position="2668"/>
        <end position="2692"/>
    </location>
</feature>
<dbReference type="FunFam" id="3.40.50.300:FF:001253">
    <property type="entry name" value="ATP-binding cassette protein subfamily A, member 10"/>
    <property type="match status" value="1"/>
</dbReference>
<dbReference type="Gene3D" id="3.40.50.300">
    <property type="entry name" value="P-loop containing nucleotide triphosphate hydrolases"/>
    <property type="match status" value="2"/>
</dbReference>
<evidence type="ECO:0000256" key="3">
    <source>
        <dbReference type="ARBA" id="ARBA00022448"/>
    </source>
</evidence>
<feature type="transmembrane region" description="Helical" evidence="10">
    <location>
        <begin position="3490"/>
        <end position="3514"/>
    </location>
</feature>
<gene>
    <name evidence="12" type="ORF">EAG_03980</name>
</gene>
<dbReference type="GO" id="GO:0016020">
    <property type="term" value="C:membrane"/>
    <property type="evidence" value="ECO:0007669"/>
    <property type="project" value="UniProtKB-SubCell"/>
</dbReference>
<dbReference type="GO" id="GO:0005319">
    <property type="term" value="F:lipid transporter activity"/>
    <property type="evidence" value="ECO:0007669"/>
    <property type="project" value="TreeGrafter"/>
</dbReference>
<feature type="transmembrane region" description="Helical" evidence="10">
    <location>
        <begin position="2564"/>
        <end position="2586"/>
    </location>
</feature>
<reference evidence="12 13" key="1">
    <citation type="journal article" date="2010" name="Science">
        <title>Genomic comparison of the ants Camponotus floridanus and Harpegnathos saltator.</title>
        <authorList>
            <person name="Bonasio R."/>
            <person name="Zhang G."/>
            <person name="Ye C."/>
            <person name="Mutti N.S."/>
            <person name="Fang X."/>
            <person name="Qin N."/>
            <person name="Donahue G."/>
            <person name="Yang P."/>
            <person name="Li Q."/>
            <person name="Li C."/>
            <person name="Zhang P."/>
            <person name="Huang Z."/>
            <person name="Berger S.L."/>
            <person name="Reinberg D."/>
            <person name="Wang J."/>
            <person name="Liebig J."/>
        </authorList>
    </citation>
    <scope>NUCLEOTIDE SEQUENCE [LARGE SCALE GENOMIC DNA]</scope>
    <source>
        <strain evidence="13">C129</strain>
    </source>
</reference>
<feature type="domain" description="ABC transporter" evidence="11">
    <location>
        <begin position="2838"/>
        <end position="3067"/>
    </location>
</feature>
<evidence type="ECO:0000256" key="9">
    <source>
        <dbReference type="ARBA" id="ARBA00023136"/>
    </source>
</evidence>
<dbReference type="Pfam" id="PF00005">
    <property type="entry name" value="ABC_tran"/>
    <property type="match status" value="2"/>
</dbReference>
<evidence type="ECO:0000256" key="1">
    <source>
        <dbReference type="ARBA" id="ARBA00004141"/>
    </source>
</evidence>
<evidence type="ECO:0000256" key="10">
    <source>
        <dbReference type="SAM" id="Phobius"/>
    </source>
</evidence>
<keyword evidence="5" id="KW-0677">Repeat</keyword>
<dbReference type="PANTHER" id="PTHR19229">
    <property type="entry name" value="ATP-BINDING CASSETTE TRANSPORTER SUBFAMILY A ABCA"/>
    <property type="match status" value="1"/>
</dbReference>
<feature type="transmembrane region" description="Helical" evidence="10">
    <location>
        <begin position="3634"/>
        <end position="3654"/>
    </location>
</feature>
<dbReference type="EMBL" id="GL443280">
    <property type="protein sequence ID" value="EFN62269.1"/>
    <property type="molecule type" value="Genomic_DNA"/>
</dbReference>
<dbReference type="GO" id="GO:0140359">
    <property type="term" value="F:ABC-type transporter activity"/>
    <property type="evidence" value="ECO:0007669"/>
    <property type="project" value="InterPro"/>
</dbReference>
<feature type="transmembrane region" description="Helical" evidence="10">
    <location>
        <begin position="2746"/>
        <end position="2768"/>
    </location>
</feature>
<evidence type="ECO:0000259" key="11">
    <source>
        <dbReference type="PROSITE" id="PS50893"/>
    </source>
</evidence>
<dbReference type="InParanoid" id="E2AWA9"/>
<keyword evidence="4 10" id="KW-0812">Transmembrane</keyword>
<dbReference type="Proteomes" id="UP000000311">
    <property type="component" value="Unassembled WGS sequence"/>
</dbReference>
<keyword evidence="7 12" id="KW-0067">ATP-binding</keyword>
<dbReference type="GO" id="GO:0005524">
    <property type="term" value="F:ATP binding"/>
    <property type="evidence" value="ECO:0007669"/>
    <property type="project" value="UniProtKB-KW"/>
</dbReference>
<sequence length="4038" mass="459383">MPDILENLSKHLDFTGLLEMVDRAMAKFRDYNFFQDLKRAVETILDLKISKKYMPEYLKLREWLPKVILVFQNTTFKEIDLNIINKAIAVLDPVFAYERDWPVARSGFLKLNRLLKMVKEIVKDRKLNSTNADDFFDVMDRLGAAISTFSSNSDNYDNITQILDLSFLILEDGIRLTKKILDRHENDFELQLIKTFGSFDIDGVVCSAESLKKYLILPKEEDFAEISNVLCNIDSKAMPDILENLSKHLDFTGLLEMVDRAMAKFRDYNFFQDLKRAVETILDLKISKKYMPEYLKLREWLPKVILVFQNTTFKEIDLNIINKAIAVLDPVFAYERDWPVARSGFLKLNRLLKMVKEIVKDRKLNSTNADDFFDVMDRLGAAISTFSSNSDNYDNITQILDLSFLILEDDNIVQMSHHVAILHEDTLRRLYEVSRKHQNLVQKMLINLQPAIYKRIIHSFSRLDLVERLVEDVKKTKPQEVFCQKDTMNEIFDNYVEFKDKSNEIDELFCSDDGKKFITDVYDSFEFDTFENIISKTLSTMVVMAFKRPVRAESSNLTSVVRNIKKFVTYLDTRKVTYLNWTIFQTSDEWAKAFKETQPQGRLDILGIHLSIAKMLGFSSLSYISIKPDLENMDLLAEIILEDLRTNPTSWIEEVRRHQTELIESFYLTVTDKEKILEYSNFTRAYCTDPNPPALLNFPKESNSTILKELVCYLSKSVQTNLELNVTNIEIEEATYKRKEFNWTAFNEKTIKIYQYIDTLVQQKVQRYELKKLEKLKQNFKIAWTTNTTAKDTWEISVGLICKLFNIMESPLFGIQIKENWKIIYGFGWATSVIFDNIEKIVDQIQKNNHVAKISDVLEEMPQTETLISSFLRNLSPIILDIVDMITLRPIALMSVLDDYKDRERMWPCIMNESVGVALELRNGSREVVRQIENIGCSPSLFIKEWREQPILMRIRKIFEHDKTVDLPAFNWTLGYIKFRRLITKLDDLISNAKDVVLADEPKLARYLNTLADEADNIVEQRLPSMKSDWRNTLDHIDLEIDKAIKAFGSERSASEIWKPSIDATDRILILLKYLSNIIHKGSRIVTNILNSGVGKISLLSLLGFDNTSPISIFHDQLPYILSTLVNGISDPVIDDQIVKALKNNTTITCTMMFDWLSDIRVGLTAEDYRTLKNFTCDLDPENFNVYMDFYVAEMTIWKKPVSKYRSYVASMIGDLYDLLKSINIAIKNKIVIEPPFSKKYLDHLLQTLRETLEIRHEESTFHKEVNLDEGWSNYRLLIEGLSQVLIHIGNALKKAEIHNYNLEIWKLAENDDTRQMLKILEDNPEETIALIATLSTLNYTTGQFMSFKDIRKTMCTFHFNSDYWSTSDRTRFLQKVCSFDPYQLLKTATSEEYYNVVTGRTFTLSRSTPLAMSLIKLLDDVSNFTAALPGVSLKSNIFNVTTWQNLSNETWSLIIKSEKSWIHYNQNSSWYRFNVTSSYLVDSSRIFQLLESVIDLASGGDIWQKLRVIHETSKLEPLLTLVEDMPNLLITAVDTFVSSERLDDFIHKFFLGQVHPCNVDRYLIPPNFIRKKGLLSSIANFCQKIVMSDKHLTWIDLLPSEGKYSNSYLTSDISETTNEIQLLQSVQGFQTTLIHVLSEGFKQLKVPIWWTSFEEGSLKDFNAEYKRKDTKTLADSIVKKAVKILKNFLETRTDVNNCTWCMTLPIEILNSQLMHHALYSKLFCQMNRLNISEVEKILTDDFNWNKTSSMIKDYKFLNKRKTLNEFLATFETTLHYVADIIIEFQNDTYHDTVTDCFYKFVGGRTYSRPGLYISLVLSVLDMLQKNVFILDSASVHENINNLTRLSEKYVPIWKTLRDVVKKSDLAEIDAALPNATININAMLNDLNTSLCRTKIDCQNATILYNFLSSKRAGKVFRYDPRASNYPSVSDISNQLARSLDIDLINRQQAFWRSQASWDLTWLKEILGHLSLILGESGNLLDVASKIDFEDVSNVLGIPDLADGIVNILNDKTVDKLFDGLKELLEDVTPFINDREITDDLHSMITALESMEIFKNLGLLDMKYVVREMFDNWDVVRIFLIDKIGITNEIALTLSQAKIDMISIFMKERGVISLKDNICSPEKLGDMLLLNNDLVTADEVSSALCQLEDSQTQNIAITLMKNLNFDYILKNLMTANVKNIIANANLTETEGKTVLDNLGIAAELFPFFKDQLSGSFSFGNDTDESNTKETEGTQSGSQFLKDASEMLCGKTIIQDNEQIYKIVTSLEDSNKAYDQKEFDSLPNFCKQTYKTVLSMPGGKIVWSYVKPLLRGQILYAPDTIAISEVMTLANETFVQMGHFSVLMNSLEKTLKSLASLSEMGDTLKDLQSIMSSDVMKVAVKSMGGGNFEGDLSELDLSEIVWRLKKSKKLISMIGALNDMMGCVLVNRTIGFSSEEELEAAASRLTETNEFLAGVIFLETTSHRAKKSLDYELPDDITYKIRMDVDYVPSTKRLKNQFWIPGPESNFLEHLRYLRGFIQLQDSVDRAIVKVKARRDFNWKTVTQQMPYPCWKYVSFQTTLYESQGMQVCFFFALMMCVGSAVRYIVWERESQNAMVMSVMGLKPWRNTLAWFITSFVELSIVMISIALILLAGKILPRSDPFLILILLFDYIFSIVTFCYMISTMFSSASLSAVTTVVMFLLTYMPYVIVIAMEAVFGLGYKLLICLSMSTSFCYGCLYAVRKEVQGVGLKWEHVWEESSPGDPMSLGLVLLMIAFDGCLYGVIGYLVARYTNSGRGFHGLRCRSLWWSGTRSLYGRPTYLAFVNNLYFTNDVLHPSATYQDDESDISSLTVTEKQIGVKFETVRKVYHTEQGDVVAVEDFTLKLCEGEVTSLLGRNGAGKTTIIKMLTGMVVPTSGEICLNGEENCKPDIGVCPQENVLIGTLTPREHMIFYWKLKKSNSNNVEMQKHVNEMLASLELGRQEHEPVSRLSGGTRRRLCVALAFLGSPRLVILDEPGAGVDPAARRRIWRLIDQHRIGRTVLLSTHHLDEADMLSDTVVVMHKGKILCTGSPLSLKMTHGRGYRLNISFPNDHYANGEAGIGGIGETIDKKNLKDLRAVVDEVIPNATINEISDSEVIITLPFQGKNGMNNDIAQAAKMLEDNRKLLGFSHFSLECDTLERVFLDLCARADNKSSNIKENEDRVAVIEHIEVPIPNDDIDLNIDLNSTEILMKPSPIRQMKAMIKKRLWHFARDWKAPLAALILPTMFVAVAMGFSLIRPPSEDEPALNLTPKLYDTHPTYFYSIDDSNDQFLQHVSMQLHDRFGDDYAGAWQTLPNDTGTCECLDGQQFCQGVSKAVEGLYQTLPGRPTLDWIVSTHQEYIEKRYGGWSLSHAKKDPLFVVWYNNKGHHSLPSYLNALNEAILRASGVQGHLTTLNHPLKLSSDQLNRTTLLQHVADVGVAIVLLIAFSLVGAQGAKELVRERLSEEKRILYLAGVHPITYWTTVLIWDFIVFGCAICLAVIVFEIFGLSAYVAKDNLPGVCLLLFLFAWAAIPFSHLAEKTFDDSSLSNMVLFCINTFIGVSALATILVLDIIGKTKTAEDVRNILHYIFMIFPQYTLGDALVEISRNDITSELLQRFHMDTYQSPLSWDLLGLHYVFLTVIGAILFALNLMLECRVLPDLRRQKISYEVVQEDDDVARERLRIEAGMVDDVLKTVKLRKEYRSVYGTNVAVQNLSFGVQAGRCFGLLGVNGAGKSTTFKMLTTEIIPTAGKIILKGKEIGGGPLCNGEVGYCPQSDALDGFLTPHQCLTIHGEVCGLNNVPKAVETILKRFDLLKYAHRRVDALSGGNKRKLCAAISVMAPVAIVLMDEPTSGMDPATKNLVAKAVRHVTKNEGCVILTSHSVAECENLCTRVGILAKAGLRCIGTPQHLKHKFGEGYVVFLRFGQPVSATDLRRAILKYLPQAMISSRQATAARLLLPRSQDTTLSVSFSMVKLLAEELKATDYTLTQSSLDQVLVNFSEELDDEGIDASIFGQGSRNSMPNMYSSMDTIHMDTF</sequence>
<proteinExistence type="inferred from homology"/>
<keyword evidence="6" id="KW-0547">Nucleotide-binding</keyword>
<feature type="transmembrane region" description="Helical" evidence="10">
    <location>
        <begin position="3521"/>
        <end position="3539"/>
    </location>
</feature>
<dbReference type="InterPro" id="IPR027417">
    <property type="entry name" value="P-loop_NTPase"/>
</dbReference>
<keyword evidence="9 10" id="KW-0472">Membrane</keyword>
<feature type="transmembrane region" description="Helical" evidence="10">
    <location>
        <begin position="2607"/>
        <end position="2629"/>
    </location>
</feature>
<dbReference type="PROSITE" id="PS50893">
    <property type="entry name" value="ABC_TRANSPORTER_2"/>
    <property type="match status" value="2"/>
</dbReference>